<dbReference type="AlphaFoldDB" id="K8ZA51"/>
<gene>
    <name evidence="2" type="ORF">C683_0285</name>
</gene>
<dbReference type="eggNOG" id="COG1502">
    <property type="taxonomic scope" value="Bacteria"/>
</dbReference>
<protein>
    <submittedName>
        <fullName evidence="2">Phospholipase D/Transphosphatidylase</fullName>
    </submittedName>
</protein>
<dbReference type="PANTHER" id="PTHR21248">
    <property type="entry name" value="CARDIOLIPIN SYNTHASE"/>
    <property type="match status" value="1"/>
</dbReference>
<dbReference type="EMBL" id="AMYT01000008">
    <property type="protein sequence ID" value="EKU27820.1"/>
    <property type="molecule type" value="Genomic_DNA"/>
</dbReference>
<dbReference type="GO" id="GO:0032049">
    <property type="term" value="P:cardiolipin biosynthetic process"/>
    <property type="evidence" value="ECO:0007669"/>
    <property type="project" value="UniProtKB-ARBA"/>
</dbReference>
<accession>K8ZA51</accession>
<dbReference type="STRING" id="1234409.C683_0285"/>
<dbReference type="RefSeq" id="WP_009488559.1">
    <property type="nucleotide sequence ID" value="NZ_AMYT01000008.1"/>
</dbReference>
<comment type="caution">
    <text evidence="2">The sequence shown here is derived from an EMBL/GenBank/DDBJ whole genome shotgun (WGS) entry which is preliminary data.</text>
</comment>
<reference evidence="2 3" key="1">
    <citation type="journal article" date="2013" name="Genome Announc.">
        <title>Draft Genome Sequence of Catellicoccus marimammalium, a Novel Species Commonly Found in Gull Feces.</title>
        <authorList>
            <person name="Weigand M.R."/>
            <person name="Ryu H."/>
            <person name="Bozcek L."/>
            <person name="Konstantinidis K.T."/>
            <person name="Santo Domingo J.W."/>
        </authorList>
    </citation>
    <scope>NUCLEOTIDE SEQUENCE [LARGE SCALE GENOMIC DNA]</scope>
    <source>
        <strain evidence="2 3">M35/04/3</strain>
    </source>
</reference>
<sequence length="444" mass="51319">MKKETKWLVGIGAALLASSTFLYPKQKMKQKGQVLQEIKPKEPELEKSKEKVAIYTERDQALQLRLEAIRMAKEEIKVTQYAIESDESGDVFAQALLEAAQRGVQVKLLCNGLTYNWKHSQKYKESALLNEPNFQISVYGGLRRLRPWEINNVLHDKLLLVDHRLAISSGRNVGNRFLWPNIEGKTKDMDVIIYTDDIDAPLIQKMEEYFNQLWNAPFVTRKKLHSKKKGTQAQERFLPKAKQATKEYANQIQGQSLALSFYPVEGVGFWHNPAHENIKSPWIAQQFLSLLATGKVTWIQTPYFVWHKTMRKGLENLRRYPTKVMTNSVATSPNFFAYSCYLRQKTWDEQYGEMVEYHGQGSLHHKGFLYGEKGVGIGSYNLDCRSTFLDTENLVLLQSKELHDQLQAQILAYQAEDLPAKNVQWKQKVMEAMGRIVYPFYDLT</sequence>
<dbReference type="Proteomes" id="UP000016057">
    <property type="component" value="Unassembled WGS sequence"/>
</dbReference>
<feature type="domain" description="PLD phosphodiesterase" evidence="1">
    <location>
        <begin position="150"/>
        <end position="177"/>
    </location>
</feature>
<name>K8ZA51_9ENTE</name>
<proteinExistence type="predicted"/>
<dbReference type="InterPro" id="IPR001736">
    <property type="entry name" value="PLipase_D/transphosphatidylase"/>
</dbReference>
<evidence type="ECO:0000313" key="2">
    <source>
        <dbReference type="EMBL" id="EKU27820.1"/>
    </source>
</evidence>
<dbReference type="PANTHER" id="PTHR21248:SF12">
    <property type="entry name" value="CARDIOLIPIN SYNTHASE C"/>
    <property type="match status" value="1"/>
</dbReference>
<dbReference type="SUPFAM" id="SSF56024">
    <property type="entry name" value="Phospholipase D/nuclease"/>
    <property type="match status" value="2"/>
</dbReference>
<dbReference type="Pfam" id="PF13091">
    <property type="entry name" value="PLDc_2"/>
    <property type="match status" value="2"/>
</dbReference>
<dbReference type="PATRIC" id="fig|1234409.3.peg.256"/>
<dbReference type="PROSITE" id="PS50035">
    <property type="entry name" value="PLD"/>
    <property type="match status" value="1"/>
</dbReference>
<dbReference type="OrthoDB" id="9814092at2"/>
<dbReference type="InterPro" id="IPR025202">
    <property type="entry name" value="PLD-like_dom"/>
</dbReference>
<dbReference type="PIRSF" id="PIRSF000850">
    <property type="entry name" value="Phospholipase_D_PSS"/>
    <property type="match status" value="1"/>
</dbReference>
<dbReference type="GO" id="GO:0030572">
    <property type="term" value="F:phosphatidyltransferase activity"/>
    <property type="evidence" value="ECO:0007669"/>
    <property type="project" value="UniProtKB-ARBA"/>
</dbReference>
<organism evidence="2 3">
    <name type="scientific">Catellicoccus marimammalium M35/04/3</name>
    <dbReference type="NCBI Taxonomy" id="1234409"/>
    <lineage>
        <taxon>Bacteria</taxon>
        <taxon>Bacillati</taxon>
        <taxon>Bacillota</taxon>
        <taxon>Bacilli</taxon>
        <taxon>Lactobacillales</taxon>
        <taxon>Enterococcaceae</taxon>
        <taxon>Catellicoccus</taxon>
    </lineage>
</organism>
<keyword evidence="3" id="KW-1185">Reference proteome</keyword>
<evidence type="ECO:0000313" key="3">
    <source>
        <dbReference type="Proteomes" id="UP000016057"/>
    </source>
</evidence>
<dbReference type="Gene3D" id="3.30.870.10">
    <property type="entry name" value="Endonuclease Chain A"/>
    <property type="match status" value="2"/>
</dbReference>
<evidence type="ECO:0000259" key="1">
    <source>
        <dbReference type="PROSITE" id="PS50035"/>
    </source>
</evidence>